<evidence type="ECO:0000313" key="3">
    <source>
        <dbReference type="EMBL" id="MDQ0348660.1"/>
    </source>
</evidence>
<sequence length="346" mass="36237">MEARGEGISFVDLDTATGRFSLVATHAAIRNPSYLALDRGLLYAVEELGADEATLTVFACDTSAARLTQRAKVPAHGAWPCHIGFDPGRARLFLSNYLDGSFVTWPLDGQGLPHGTPTVLRRTGHGPNPDRQDGPHTHFALAMPDGAHVWICDAGTDEIARYGLTGPNAVAATPDLVLQAPPGSLPRHMALSHDGMRLFVVSELGNLVSTWQIGPSGAELLGHVPTLAPGHAVPSSSAAIRLHPNGRFLCSSNRGDDSIAVFDTATATGLPAFLGTFATRGRTPREFAISDDGGTMVIANQDSHALTALRIAPQTGALYPLGEPFAIGSPVCVAIACTSRPTASIC</sequence>
<dbReference type="Proteomes" id="UP001238467">
    <property type="component" value="Unassembled WGS sequence"/>
</dbReference>
<evidence type="ECO:0000256" key="1">
    <source>
        <dbReference type="ARBA" id="ARBA00005564"/>
    </source>
</evidence>
<keyword evidence="3" id="KW-0378">Hydrolase</keyword>
<proteinExistence type="inferred from homology"/>
<dbReference type="InterPro" id="IPR050282">
    <property type="entry name" value="Cycloisomerase_2"/>
</dbReference>
<dbReference type="Pfam" id="PF10282">
    <property type="entry name" value="Lactonase"/>
    <property type="match status" value="1"/>
</dbReference>
<protein>
    <submittedName>
        <fullName evidence="3">6-phosphogluconolactonase</fullName>
        <ecNumber evidence="3">3.1.1.31</ecNumber>
    </submittedName>
</protein>
<organism evidence="3 4">
    <name type="scientific">Ancylobacter vacuolatus</name>
    <dbReference type="NCBI Taxonomy" id="223389"/>
    <lineage>
        <taxon>Bacteria</taxon>
        <taxon>Pseudomonadati</taxon>
        <taxon>Pseudomonadota</taxon>
        <taxon>Alphaproteobacteria</taxon>
        <taxon>Hyphomicrobiales</taxon>
        <taxon>Xanthobacteraceae</taxon>
        <taxon>Ancylobacter</taxon>
    </lineage>
</organism>
<dbReference type="PANTHER" id="PTHR30344:SF1">
    <property type="entry name" value="6-PHOSPHOGLUCONOLACTONASE"/>
    <property type="match status" value="1"/>
</dbReference>
<keyword evidence="2" id="KW-0313">Glucose metabolism</keyword>
<dbReference type="GO" id="GO:0017057">
    <property type="term" value="F:6-phosphogluconolactonase activity"/>
    <property type="evidence" value="ECO:0007669"/>
    <property type="project" value="UniProtKB-EC"/>
</dbReference>
<keyword evidence="2" id="KW-0119">Carbohydrate metabolism</keyword>
<evidence type="ECO:0000313" key="4">
    <source>
        <dbReference type="Proteomes" id="UP001238467"/>
    </source>
</evidence>
<dbReference type="InterPro" id="IPR019405">
    <property type="entry name" value="Lactonase_7-beta_prop"/>
</dbReference>
<dbReference type="EC" id="3.1.1.31" evidence="3"/>
<comment type="caution">
    <text evidence="3">The sequence shown here is derived from an EMBL/GenBank/DDBJ whole genome shotgun (WGS) entry which is preliminary data.</text>
</comment>
<dbReference type="InterPro" id="IPR015943">
    <property type="entry name" value="WD40/YVTN_repeat-like_dom_sf"/>
</dbReference>
<dbReference type="EMBL" id="JAUSUH010000007">
    <property type="protein sequence ID" value="MDQ0348660.1"/>
    <property type="molecule type" value="Genomic_DNA"/>
</dbReference>
<evidence type="ECO:0000256" key="2">
    <source>
        <dbReference type="ARBA" id="ARBA00022526"/>
    </source>
</evidence>
<dbReference type="SUPFAM" id="SSF50974">
    <property type="entry name" value="Nitrous oxide reductase, N-terminal domain"/>
    <property type="match status" value="1"/>
</dbReference>
<accession>A0ABU0DJQ7</accession>
<dbReference type="Gene3D" id="2.130.10.10">
    <property type="entry name" value="YVTN repeat-like/Quinoprotein amine dehydrogenase"/>
    <property type="match status" value="1"/>
</dbReference>
<comment type="similarity">
    <text evidence="1">Belongs to the cycloisomerase 2 family.</text>
</comment>
<name>A0ABU0DJQ7_9HYPH</name>
<gene>
    <name evidence="3" type="ORF">J2S76_003094</name>
</gene>
<reference evidence="3 4" key="1">
    <citation type="submission" date="2023-07" db="EMBL/GenBank/DDBJ databases">
        <title>Genomic Encyclopedia of Type Strains, Phase IV (KMG-IV): sequencing the most valuable type-strain genomes for metagenomic binning, comparative biology and taxonomic classification.</title>
        <authorList>
            <person name="Goeker M."/>
        </authorList>
    </citation>
    <scope>NUCLEOTIDE SEQUENCE [LARGE SCALE GENOMIC DNA]</scope>
    <source>
        <strain evidence="3 4">DSM 1277</strain>
    </source>
</reference>
<dbReference type="InterPro" id="IPR011045">
    <property type="entry name" value="N2O_reductase_N"/>
</dbReference>
<keyword evidence="4" id="KW-1185">Reference proteome</keyword>
<dbReference type="PANTHER" id="PTHR30344">
    <property type="entry name" value="6-PHOSPHOGLUCONOLACTONASE-RELATED"/>
    <property type="match status" value="1"/>
</dbReference>